<dbReference type="Pfam" id="PF01613">
    <property type="entry name" value="Flavin_Reduct"/>
    <property type="match status" value="1"/>
</dbReference>
<gene>
    <name evidence="6" type="ORF">CFK37_10340</name>
</gene>
<dbReference type="InterPro" id="IPR002563">
    <property type="entry name" value="Flavin_Rdtase-like_dom"/>
</dbReference>
<dbReference type="RefSeq" id="WP_089061778.1">
    <property type="nucleotide sequence ID" value="NZ_CP022315.1"/>
</dbReference>
<keyword evidence="2" id="KW-0285">Flavoprotein</keyword>
<proteinExistence type="inferred from homology"/>
<sequence>MPTKEAHTFNPVDLETQQMYKLIIGSVVPRPIAWVSTKSKEAILNLAPFSFFTVASRQPPTLAVSIGQGVEGRKGTVKDTLTNIRDTKEFVVNVVPEALANQMFESSMHVDANTNEFSLAGLTPEPSGTISVPSVKESPIAFECKLDRIIEVGTDHMVLGQIQCASIDESAYLGNFKVDIENWKPLARLAGDYASLSPSFKLPK</sequence>
<dbReference type="PANTHER" id="PTHR33798:SF5">
    <property type="entry name" value="FLAVIN REDUCTASE LIKE DOMAIN-CONTAINING PROTEIN"/>
    <property type="match status" value="1"/>
</dbReference>
<dbReference type="OrthoDB" id="9794638at2"/>
<keyword evidence="3" id="KW-0288">FMN</keyword>
<dbReference type="AlphaFoldDB" id="A0A220U2Y1"/>
<dbReference type="InterPro" id="IPR012349">
    <property type="entry name" value="Split_barrel_FMN-bd"/>
</dbReference>
<dbReference type="Gene3D" id="2.30.110.10">
    <property type="entry name" value="Electron Transport, Fmn-binding Protein, Chain A"/>
    <property type="match status" value="1"/>
</dbReference>
<evidence type="ECO:0000256" key="2">
    <source>
        <dbReference type="ARBA" id="ARBA00022630"/>
    </source>
</evidence>
<evidence type="ECO:0000259" key="5">
    <source>
        <dbReference type="SMART" id="SM00903"/>
    </source>
</evidence>
<dbReference type="PANTHER" id="PTHR33798">
    <property type="entry name" value="FLAVOPROTEIN OXYGENASE"/>
    <property type="match status" value="1"/>
</dbReference>
<evidence type="ECO:0000256" key="1">
    <source>
        <dbReference type="ARBA" id="ARBA00001917"/>
    </source>
</evidence>
<dbReference type="EMBL" id="CP022315">
    <property type="protein sequence ID" value="ASK62518.1"/>
    <property type="molecule type" value="Genomic_DNA"/>
</dbReference>
<evidence type="ECO:0000313" key="7">
    <source>
        <dbReference type="Proteomes" id="UP000198312"/>
    </source>
</evidence>
<dbReference type="SMART" id="SM00903">
    <property type="entry name" value="Flavin_Reduct"/>
    <property type="match status" value="1"/>
</dbReference>
<accession>A0A220U2Y1</accession>
<comment type="cofactor">
    <cofactor evidence="1">
        <name>FMN</name>
        <dbReference type="ChEBI" id="CHEBI:58210"/>
    </cofactor>
</comment>
<dbReference type="Proteomes" id="UP000198312">
    <property type="component" value="Chromosome"/>
</dbReference>
<feature type="domain" description="Flavin reductase like" evidence="5">
    <location>
        <begin position="25"/>
        <end position="174"/>
    </location>
</feature>
<organism evidence="6 7">
    <name type="scientific">Virgibacillus phasianinus</name>
    <dbReference type="NCBI Taxonomy" id="2017483"/>
    <lineage>
        <taxon>Bacteria</taxon>
        <taxon>Bacillati</taxon>
        <taxon>Bacillota</taxon>
        <taxon>Bacilli</taxon>
        <taxon>Bacillales</taxon>
        <taxon>Bacillaceae</taxon>
        <taxon>Virgibacillus</taxon>
    </lineage>
</organism>
<reference evidence="6 7" key="1">
    <citation type="submission" date="2017-07" db="EMBL/GenBank/DDBJ databases">
        <title>Virgibacillus sp. LM2416.</title>
        <authorList>
            <person name="Tak E.J."/>
            <person name="Bae J.-W."/>
        </authorList>
    </citation>
    <scope>NUCLEOTIDE SEQUENCE [LARGE SCALE GENOMIC DNA]</scope>
    <source>
        <strain evidence="6 7">LM2416</strain>
    </source>
</reference>
<evidence type="ECO:0000313" key="6">
    <source>
        <dbReference type="EMBL" id="ASK62518.1"/>
    </source>
</evidence>
<comment type="similarity">
    <text evidence="4">Belongs to the flavoredoxin family.</text>
</comment>
<protein>
    <recommendedName>
        <fullName evidence="5">Flavin reductase like domain-containing protein</fullName>
    </recommendedName>
</protein>
<dbReference type="GO" id="GO:0016646">
    <property type="term" value="F:oxidoreductase activity, acting on the CH-NH group of donors, NAD or NADP as acceptor"/>
    <property type="evidence" value="ECO:0007669"/>
    <property type="project" value="UniProtKB-ARBA"/>
</dbReference>
<evidence type="ECO:0000256" key="3">
    <source>
        <dbReference type="ARBA" id="ARBA00022643"/>
    </source>
</evidence>
<dbReference type="GO" id="GO:0010181">
    <property type="term" value="F:FMN binding"/>
    <property type="evidence" value="ECO:0007669"/>
    <property type="project" value="InterPro"/>
</dbReference>
<keyword evidence="7" id="KW-1185">Reference proteome</keyword>
<dbReference type="SUPFAM" id="SSF50475">
    <property type="entry name" value="FMN-binding split barrel"/>
    <property type="match status" value="1"/>
</dbReference>
<dbReference type="KEGG" id="vil:CFK37_10340"/>
<name>A0A220U2Y1_9BACI</name>
<evidence type="ECO:0000256" key="4">
    <source>
        <dbReference type="ARBA" id="ARBA00038054"/>
    </source>
</evidence>